<dbReference type="AlphaFoldDB" id="A0AAV7P4B0"/>
<keyword evidence="3" id="KW-1185">Reference proteome</keyword>
<feature type="region of interest" description="Disordered" evidence="1">
    <location>
        <begin position="1"/>
        <end position="24"/>
    </location>
</feature>
<dbReference type="Proteomes" id="UP001066276">
    <property type="component" value="Chromosome 7"/>
</dbReference>
<gene>
    <name evidence="2" type="ORF">NDU88_000481</name>
</gene>
<organism evidence="2 3">
    <name type="scientific">Pleurodeles waltl</name>
    <name type="common">Iberian ribbed newt</name>
    <dbReference type="NCBI Taxonomy" id="8319"/>
    <lineage>
        <taxon>Eukaryota</taxon>
        <taxon>Metazoa</taxon>
        <taxon>Chordata</taxon>
        <taxon>Craniata</taxon>
        <taxon>Vertebrata</taxon>
        <taxon>Euteleostomi</taxon>
        <taxon>Amphibia</taxon>
        <taxon>Batrachia</taxon>
        <taxon>Caudata</taxon>
        <taxon>Salamandroidea</taxon>
        <taxon>Salamandridae</taxon>
        <taxon>Pleurodelinae</taxon>
        <taxon>Pleurodeles</taxon>
    </lineage>
</organism>
<reference evidence="2" key="1">
    <citation type="journal article" date="2022" name="bioRxiv">
        <title>Sequencing and chromosome-scale assembly of the giantPleurodeles waltlgenome.</title>
        <authorList>
            <person name="Brown T."/>
            <person name="Elewa A."/>
            <person name="Iarovenko S."/>
            <person name="Subramanian E."/>
            <person name="Araus A.J."/>
            <person name="Petzold A."/>
            <person name="Susuki M."/>
            <person name="Suzuki K.-i.T."/>
            <person name="Hayashi T."/>
            <person name="Toyoda A."/>
            <person name="Oliveira C."/>
            <person name="Osipova E."/>
            <person name="Leigh N.D."/>
            <person name="Simon A."/>
            <person name="Yun M.H."/>
        </authorList>
    </citation>
    <scope>NUCLEOTIDE SEQUENCE</scope>
    <source>
        <strain evidence="2">20211129_DDA</strain>
        <tissue evidence="2">Liver</tissue>
    </source>
</reference>
<dbReference type="EMBL" id="JANPWB010000011">
    <property type="protein sequence ID" value="KAJ1121975.1"/>
    <property type="molecule type" value="Genomic_DNA"/>
</dbReference>
<evidence type="ECO:0000313" key="3">
    <source>
        <dbReference type="Proteomes" id="UP001066276"/>
    </source>
</evidence>
<proteinExistence type="predicted"/>
<evidence type="ECO:0000256" key="1">
    <source>
        <dbReference type="SAM" id="MobiDB-lite"/>
    </source>
</evidence>
<protein>
    <submittedName>
        <fullName evidence="2">Uncharacterized protein</fullName>
    </submittedName>
</protein>
<accession>A0AAV7P4B0</accession>
<name>A0AAV7P4B0_PLEWA</name>
<comment type="caution">
    <text evidence="2">The sequence shown here is derived from an EMBL/GenBank/DDBJ whole genome shotgun (WGS) entry which is preliminary data.</text>
</comment>
<evidence type="ECO:0000313" key="2">
    <source>
        <dbReference type="EMBL" id="KAJ1121975.1"/>
    </source>
</evidence>
<sequence length="133" mass="14179">MPSGHDALLVASPRGGKDVPSGEGTLRVKARSLQALLRAEGSLKPIQCKVPGSGRDKKLLAAARGVEGAPSGELNPLPSCEREATYRRYLEFDRDPGEQPTCAYTYLESAWPAEGLCAPGMPTRSEGVSLGWR</sequence>